<organism evidence="8 9">
    <name type="scientific">Coptis chinensis</name>
    <dbReference type="NCBI Taxonomy" id="261450"/>
    <lineage>
        <taxon>Eukaryota</taxon>
        <taxon>Viridiplantae</taxon>
        <taxon>Streptophyta</taxon>
        <taxon>Embryophyta</taxon>
        <taxon>Tracheophyta</taxon>
        <taxon>Spermatophyta</taxon>
        <taxon>Magnoliopsida</taxon>
        <taxon>Ranunculales</taxon>
        <taxon>Ranunculaceae</taxon>
        <taxon>Coptidoideae</taxon>
        <taxon>Coptis</taxon>
    </lineage>
</organism>
<comment type="caution">
    <text evidence="8">The sequence shown here is derived from an EMBL/GenBank/DDBJ whole genome shotgun (WGS) entry which is preliminary data.</text>
</comment>
<dbReference type="AlphaFoldDB" id="A0A835LY86"/>
<comment type="subcellular location">
    <subcellularLocation>
        <location evidence="1">Endomembrane system</location>
    </subcellularLocation>
</comment>
<keyword evidence="7" id="KW-0961">Cell wall biogenesis/degradation</keyword>
<accession>A0A835LY86</accession>
<gene>
    <name evidence="8" type="ORF">IFM89_036931</name>
</gene>
<evidence type="ECO:0000256" key="6">
    <source>
        <dbReference type="ARBA" id="ARBA00023136"/>
    </source>
</evidence>
<dbReference type="GO" id="GO:0016020">
    <property type="term" value="C:membrane"/>
    <property type="evidence" value="ECO:0007669"/>
    <property type="project" value="InterPro"/>
</dbReference>
<dbReference type="GO" id="GO:0030244">
    <property type="term" value="P:cellulose biosynthetic process"/>
    <property type="evidence" value="ECO:0007669"/>
    <property type="project" value="InterPro"/>
</dbReference>
<evidence type="ECO:0000256" key="5">
    <source>
        <dbReference type="ARBA" id="ARBA00022989"/>
    </source>
</evidence>
<dbReference type="GO" id="GO:0016760">
    <property type="term" value="F:cellulose synthase (UDP-forming) activity"/>
    <property type="evidence" value="ECO:0007669"/>
    <property type="project" value="InterPro"/>
</dbReference>
<dbReference type="Pfam" id="PF03552">
    <property type="entry name" value="Cellulose_synt"/>
    <property type="match status" value="1"/>
</dbReference>
<keyword evidence="4" id="KW-0812">Transmembrane</keyword>
<evidence type="ECO:0000313" key="9">
    <source>
        <dbReference type="Proteomes" id="UP000631114"/>
    </source>
</evidence>
<feature type="non-terminal residue" evidence="8">
    <location>
        <position position="1"/>
    </location>
</feature>
<evidence type="ECO:0000313" key="8">
    <source>
        <dbReference type="EMBL" id="KAF9607569.1"/>
    </source>
</evidence>
<dbReference type="GO" id="GO:0071555">
    <property type="term" value="P:cell wall organization"/>
    <property type="evidence" value="ECO:0007669"/>
    <property type="project" value="UniProtKB-KW"/>
</dbReference>
<dbReference type="OrthoDB" id="1706145at2759"/>
<keyword evidence="3" id="KW-0808">Transferase</keyword>
<evidence type="ECO:0000256" key="2">
    <source>
        <dbReference type="ARBA" id="ARBA00022676"/>
    </source>
</evidence>
<sequence length="183" mass="20197">MRSLMECVCDVKGNELPRLVYVSREKRPGFDHHKKAGAMYTLINMKGLDGIQGPIYVGTGCVFLRQALYGFDSPPRRNPRKDLRTCCVVRRKGKSKKPSRGGGGKDEDILVLSQIVHLILVRSSHHAISYGMVYVGGIPHDASEKDPKDFCESVGKVTEVVAAAGGGRRPWRQHRVVATAFGH</sequence>
<keyword evidence="6" id="KW-0472">Membrane</keyword>
<dbReference type="InterPro" id="IPR035979">
    <property type="entry name" value="RBD_domain_sf"/>
</dbReference>
<evidence type="ECO:0000256" key="7">
    <source>
        <dbReference type="ARBA" id="ARBA00023316"/>
    </source>
</evidence>
<keyword evidence="9" id="KW-1185">Reference proteome</keyword>
<dbReference type="SUPFAM" id="SSF54928">
    <property type="entry name" value="RNA-binding domain, RBD"/>
    <property type="match status" value="1"/>
</dbReference>
<keyword evidence="2" id="KW-0328">Glycosyltransferase</keyword>
<dbReference type="GO" id="GO:0012505">
    <property type="term" value="C:endomembrane system"/>
    <property type="evidence" value="ECO:0007669"/>
    <property type="project" value="UniProtKB-SubCell"/>
</dbReference>
<evidence type="ECO:0000256" key="3">
    <source>
        <dbReference type="ARBA" id="ARBA00022679"/>
    </source>
</evidence>
<protein>
    <submittedName>
        <fullName evidence="8">Uncharacterized protein</fullName>
    </submittedName>
</protein>
<dbReference type="InterPro" id="IPR005150">
    <property type="entry name" value="Cellulose_synth"/>
</dbReference>
<name>A0A835LY86_9MAGN</name>
<keyword evidence="5" id="KW-1133">Transmembrane helix</keyword>
<reference evidence="8 9" key="1">
    <citation type="submission" date="2020-10" db="EMBL/GenBank/DDBJ databases">
        <title>The Coptis chinensis genome and diversification of protoberbering-type alkaloids.</title>
        <authorList>
            <person name="Wang B."/>
            <person name="Shu S."/>
            <person name="Song C."/>
            <person name="Liu Y."/>
        </authorList>
    </citation>
    <scope>NUCLEOTIDE SEQUENCE [LARGE SCALE GENOMIC DNA]</scope>
    <source>
        <strain evidence="8">HL-2020</strain>
        <tissue evidence="8">Leaf</tissue>
    </source>
</reference>
<dbReference type="GO" id="GO:0003676">
    <property type="term" value="F:nucleic acid binding"/>
    <property type="evidence" value="ECO:0007669"/>
    <property type="project" value="InterPro"/>
</dbReference>
<evidence type="ECO:0000256" key="4">
    <source>
        <dbReference type="ARBA" id="ARBA00022692"/>
    </source>
</evidence>
<evidence type="ECO:0000256" key="1">
    <source>
        <dbReference type="ARBA" id="ARBA00004308"/>
    </source>
</evidence>
<dbReference type="Proteomes" id="UP000631114">
    <property type="component" value="Unassembled WGS sequence"/>
</dbReference>
<dbReference type="PANTHER" id="PTHR13301">
    <property type="entry name" value="X-BOX TRANSCRIPTION FACTOR-RELATED"/>
    <property type="match status" value="1"/>
</dbReference>
<dbReference type="EMBL" id="JADFTS010000005">
    <property type="protein sequence ID" value="KAF9607569.1"/>
    <property type="molecule type" value="Genomic_DNA"/>
</dbReference>
<proteinExistence type="predicted"/>